<organism evidence="2 3">
    <name type="scientific">Oceanospirillum sediminis</name>
    <dbReference type="NCBI Taxonomy" id="2760088"/>
    <lineage>
        <taxon>Bacteria</taxon>
        <taxon>Pseudomonadati</taxon>
        <taxon>Pseudomonadota</taxon>
        <taxon>Gammaproteobacteria</taxon>
        <taxon>Oceanospirillales</taxon>
        <taxon>Oceanospirillaceae</taxon>
        <taxon>Oceanospirillum</taxon>
    </lineage>
</organism>
<evidence type="ECO:0000259" key="1">
    <source>
        <dbReference type="Pfam" id="PF14261"/>
    </source>
</evidence>
<dbReference type="InterPro" id="IPR025587">
    <property type="entry name" value="DUF4351"/>
</dbReference>
<proteinExistence type="predicted"/>
<dbReference type="RefSeq" id="WP_182812300.1">
    <property type="nucleotide sequence ID" value="NZ_JACJFM010000070.1"/>
</dbReference>
<sequence>MGLNPRENSVSDINDFYVVHTVLANRIDEWERQIADKAMHEGEQKLISRQLTKKFGALPAWANEKLLSASSEQLDIYGDKLLDAETLEQVFS</sequence>
<gene>
    <name evidence="2" type="ORF">H4O21_23840</name>
</gene>
<dbReference type="AlphaFoldDB" id="A0A839IXG5"/>
<dbReference type="EMBL" id="JACJFM010000070">
    <property type="protein sequence ID" value="MBB1489648.1"/>
    <property type="molecule type" value="Genomic_DNA"/>
</dbReference>
<name>A0A839IXG5_9GAMM</name>
<keyword evidence="3" id="KW-1185">Reference proteome</keyword>
<reference evidence="2 3" key="1">
    <citation type="submission" date="2020-08" db="EMBL/GenBank/DDBJ databases">
        <title>Oceanospirillum sp. nov. isolated from marine sediment.</title>
        <authorList>
            <person name="Ji X."/>
        </authorList>
    </citation>
    <scope>NUCLEOTIDE SEQUENCE [LARGE SCALE GENOMIC DNA]</scope>
    <source>
        <strain evidence="2 3">D5</strain>
    </source>
</reference>
<accession>A0A839IXG5</accession>
<evidence type="ECO:0000313" key="2">
    <source>
        <dbReference type="EMBL" id="MBB1489648.1"/>
    </source>
</evidence>
<protein>
    <submittedName>
        <fullName evidence="2">DUF4351 domain-containing protein</fullName>
    </submittedName>
</protein>
<dbReference type="Proteomes" id="UP000565262">
    <property type="component" value="Unassembled WGS sequence"/>
</dbReference>
<feature type="domain" description="DUF4351" evidence="1">
    <location>
        <begin position="38"/>
        <end position="89"/>
    </location>
</feature>
<evidence type="ECO:0000313" key="3">
    <source>
        <dbReference type="Proteomes" id="UP000565262"/>
    </source>
</evidence>
<dbReference type="Pfam" id="PF14261">
    <property type="entry name" value="DUF4351"/>
    <property type="match status" value="1"/>
</dbReference>
<comment type="caution">
    <text evidence="2">The sequence shown here is derived from an EMBL/GenBank/DDBJ whole genome shotgun (WGS) entry which is preliminary data.</text>
</comment>